<dbReference type="PANTHER" id="PTHR22550">
    <property type="entry name" value="SPORE GERMINATION PROTEIN"/>
    <property type="match status" value="1"/>
</dbReference>
<keyword evidence="4 6" id="KW-0472">Membrane</keyword>
<comment type="caution">
    <text evidence="8">The sequence shown here is derived from an EMBL/GenBank/DDBJ whole genome shotgun (WGS) entry which is preliminary data.</text>
</comment>
<feature type="compositionally biased region" description="Basic and acidic residues" evidence="5">
    <location>
        <begin position="190"/>
        <end position="202"/>
    </location>
</feature>
<proteinExistence type="predicted"/>
<evidence type="ECO:0000256" key="6">
    <source>
        <dbReference type="SAM" id="Phobius"/>
    </source>
</evidence>
<evidence type="ECO:0000313" key="8">
    <source>
        <dbReference type="EMBL" id="SMP45967.1"/>
    </source>
</evidence>
<dbReference type="SMART" id="SM00327">
    <property type="entry name" value="VWA"/>
    <property type="match status" value="1"/>
</dbReference>
<dbReference type="EMBL" id="FXUL01000001">
    <property type="protein sequence ID" value="SMP45967.1"/>
    <property type="molecule type" value="Genomic_DNA"/>
</dbReference>
<evidence type="ECO:0000259" key="7">
    <source>
        <dbReference type="PROSITE" id="PS50234"/>
    </source>
</evidence>
<evidence type="ECO:0000256" key="1">
    <source>
        <dbReference type="ARBA" id="ARBA00022475"/>
    </source>
</evidence>
<dbReference type="SUPFAM" id="SSF53300">
    <property type="entry name" value="vWA-like"/>
    <property type="match status" value="1"/>
</dbReference>
<keyword evidence="1" id="KW-1003">Cell membrane</keyword>
<dbReference type="InterPro" id="IPR036465">
    <property type="entry name" value="vWFA_dom_sf"/>
</dbReference>
<gene>
    <name evidence="8" type="ORF">SAMN06295970_101589</name>
</gene>
<dbReference type="Proteomes" id="UP001158049">
    <property type="component" value="Unassembled WGS sequence"/>
</dbReference>
<dbReference type="InterPro" id="IPR002035">
    <property type="entry name" value="VWF_A"/>
</dbReference>
<name>A0ABY1PTU9_9BURK</name>
<keyword evidence="3 6" id="KW-1133">Transmembrane helix</keyword>
<protein>
    <submittedName>
        <fullName evidence="8">Ca-activated chloride channel family protein</fullName>
    </submittedName>
</protein>
<dbReference type="PROSITE" id="PS50234">
    <property type="entry name" value="VWFA"/>
    <property type="match status" value="1"/>
</dbReference>
<reference evidence="8 9" key="1">
    <citation type="submission" date="2017-05" db="EMBL/GenBank/DDBJ databases">
        <authorList>
            <person name="Varghese N."/>
            <person name="Submissions S."/>
        </authorList>
    </citation>
    <scope>NUCLEOTIDE SEQUENCE [LARGE SCALE GENOMIC DNA]</scope>
    <source>
        <strain evidence="8 9">DSM 26001</strain>
    </source>
</reference>
<dbReference type="Pfam" id="PF13519">
    <property type="entry name" value="VWA_2"/>
    <property type="match status" value="1"/>
</dbReference>
<evidence type="ECO:0000313" key="9">
    <source>
        <dbReference type="Proteomes" id="UP001158049"/>
    </source>
</evidence>
<evidence type="ECO:0000256" key="4">
    <source>
        <dbReference type="ARBA" id="ARBA00023136"/>
    </source>
</evidence>
<feature type="transmembrane region" description="Helical" evidence="6">
    <location>
        <begin position="324"/>
        <end position="347"/>
    </location>
</feature>
<keyword evidence="2 6" id="KW-0812">Transmembrane</keyword>
<feature type="transmembrane region" description="Helical" evidence="6">
    <location>
        <begin position="6"/>
        <end position="26"/>
    </location>
</feature>
<dbReference type="Gene3D" id="3.40.50.410">
    <property type="entry name" value="von Willebrand factor, type A domain"/>
    <property type="match status" value="1"/>
</dbReference>
<dbReference type="PANTHER" id="PTHR22550:SF5">
    <property type="entry name" value="LEUCINE ZIPPER PROTEIN 4"/>
    <property type="match status" value="1"/>
</dbReference>
<dbReference type="Pfam" id="PF00092">
    <property type="entry name" value="VWA"/>
    <property type="match status" value="1"/>
</dbReference>
<dbReference type="InterPro" id="IPR024163">
    <property type="entry name" value="Aerotolerance_reg_N"/>
</dbReference>
<feature type="domain" description="VWFA" evidence="7">
    <location>
        <begin position="87"/>
        <end position="311"/>
    </location>
</feature>
<evidence type="ECO:0000256" key="5">
    <source>
        <dbReference type="SAM" id="MobiDB-lite"/>
    </source>
</evidence>
<feature type="transmembrane region" description="Helical" evidence="6">
    <location>
        <begin position="59"/>
        <end position="77"/>
    </location>
</feature>
<evidence type="ECO:0000256" key="3">
    <source>
        <dbReference type="ARBA" id="ARBA00022989"/>
    </source>
</evidence>
<keyword evidence="9" id="KW-1185">Reference proteome</keyword>
<feature type="region of interest" description="Disordered" evidence="5">
    <location>
        <begin position="184"/>
        <end position="215"/>
    </location>
</feature>
<sequence>MTFLWPEMLFLLLLAPLLLGLYLWLLRRKKKAAVRYASLAMVREAMGPAQRMRRHIPPILFLLSIIVMLLAVARPAAVVTLPSMNETVILAIDVSGSMRANDVQPSRLAAAQAAARAFIEDQPQNTRIGVVSFAGTASLVQAPTRTKEDLLAAIDRFQLQRGTAVGSGILVSLKALIPEVEFDLQSDNPRPTKREGGSRSLDKQQPAPNQAAEFRPVAPGSYSSAVIILLTDGQTTTGPDPIESAKMAAERGVRVFTVGVGTVSGEILGEEGWSMRVRLDEDALKDIAKTTSAQYFYAGTATDLTNIYKSLNSRLVMEKKSTEITALFAALAAVLAVLSAMLSMLWFNRIL</sequence>
<dbReference type="InterPro" id="IPR050768">
    <property type="entry name" value="UPF0353/GerABKA_families"/>
</dbReference>
<evidence type="ECO:0000256" key="2">
    <source>
        <dbReference type="ARBA" id="ARBA00022692"/>
    </source>
</evidence>
<dbReference type="RefSeq" id="WP_283440729.1">
    <property type="nucleotide sequence ID" value="NZ_FXUL01000001.1"/>
</dbReference>
<organism evidence="8 9">
    <name type="scientific">Noviherbaspirillum suwonense</name>
    <dbReference type="NCBI Taxonomy" id="1224511"/>
    <lineage>
        <taxon>Bacteria</taxon>
        <taxon>Pseudomonadati</taxon>
        <taxon>Pseudomonadota</taxon>
        <taxon>Betaproteobacteria</taxon>
        <taxon>Burkholderiales</taxon>
        <taxon>Oxalobacteraceae</taxon>
        <taxon>Noviherbaspirillum</taxon>
    </lineage>
</organism>
<dbReference type="Pfam" id="PF07584">
    <property type="entry name" value="BatA"/>
    <property type="match status" value="1"/>
</dbReference>
<accession>A0ABY1PTU9</accession>